<dbReference type="PANTHER" id="PTHR12835:SF5">
    <property type="entry name" value="BIOTIN--PROTEIN LIGASE"/>
    <property type="match status" value="1"/>
</dbReference>
<gene>
    <name evidence="3" type="ORF">F0562_028091</name>
</gene>
<dbReference type="AlphaFoldDB" id="A0A5J5B792"/>
<evidence type="ECO:0000259" key="1">
    <source>
        <dbReference type="Pfam" id="PF02237"/>
    </source>
</evidence>
<organism evidence="3 4">
    <name type="scientific">Nyssa sinensis</name>
    <dbReference type="NCBI Taxonomy" id="561372"/>
    <lineage>
        <taxon>Eukaryota</taxon>
        <taxon>Viridiplantae</taxon>
        <taxon>Streptophyta</taxon>
        <taxon>Embryophyta</taxon>
        <taxon>Tracheophyta</taxon>
        <taxon>Spermatophyta</taxon>
        <taxon>Magnoliopsida</taxon>
        <taxon>eudicotyledons</taxon>
        <taxon>Gunneridae</taxon>
        <taxon>Pentapetalae</taxon>
        <taxon>asterids</taxon>
        <taxon>Cornales</taxon>
        <taxon>Nyssaceae</taxon>
        <taxon>Nyssa</taxon>
    </lineage>
</organism>
<dbReference type="InterPro" id="IPR004143">
    <property type="entry name" value="BPL_LPL_catalytic"/>
</dbReference>
<name>A0A5J5B792_9ASTE</name>
<evidence type="ECO:0000259" key="2">
    <source>
        <dbReference type="Pfam" id="PF03099"/>
    </source>
</evidence>
<dbReference type="GO" id="GO:0005737">
    <property type="term" value="C:cytoplasm"/>
    <property type="evidence" value="ECO:0007669"/>
    <property type="project" value="TreeGrafter"/>
</dbReference>
<evidence type="ECO:0008006" key="5">
    <source>
        <dbReference type="Google" id="ProtNLM"/>
    </source>
</evidence>
<dbReference type="InterPro" id="IPR045864">
    <property type="entry name" value="aa-tRNA-synth_II/BPL/LPL"/>
</dbReference>
<reference evidence="3 4" key="1">
    <citation type="submission" date="2019-09" db="EMBL/GenBank/DDBJ databases">
        <title>A chromosome-level genome assembly of the Chinese tupelo Nyssa sinensis.</title>
        <authorList>
            <person name="Yang X."/>
            <person name="Kang M."/>
            <person name="Yang Y."/>
            <person name="Xiong H."/>
            <person name="Wang M."/>
            <person name="Zhang Z."/>
            <person name="Wang Z."/>
            <person name="Wu H."/>
            <person name="Ma T."/>
            <person name="Liu J."/>
            <person name="Xi Z."/>
        </authorList>
    </citation>
    <scope>NUCLEOTIDE SEQUENCE [LARGE SCALE GENOMIC DNA]</scope>
    <source>
        <strain evidence="3">J267</strain>
        <tissue evidence="3">Leaf</tissue>
    </source>
</reference>
<evidence type="ECO:0000313" key="4">
    <source>
        <dbReference type="Proteomes" id="UP000325577"/>
    </source>
</evidence>
<dbReference type="InterPro" id="IPR003142">
    <property type="entry name" value="BPL_C"/>
</dbReference>
<protein>
    <recommendedName>
        <fullName evidence="5">BPL/LPL catalytic domain-containing protein</fullName>
    </recommendedName>
</protein>
<feature type="domain" description="Biotin protein ligase C-terminal" evidence="1">
    <location>
        <begin position="283"/>
        <end position="338"/>
    </location>
</feature>
<sequence length="345" mass="38365">MLTVKQLLRLDLKRMLTLVGEAAGFSEALTFVEKIPNRSVGKKIPNRSPMDSEPPCLLVLCGISSLEKELAKSWKNNNTLKLSDNAKVSVHLHSDTETPFEGDCLRINSFINSLSTTRFGQLLIWSPLLSSTHDLVSNNFCALPIGAVCVADVQFQGRGRSKNVWESPTGCLLFSFTIQMVDGRVVPLVQYVVSLAMTEAIKDVCDKNGVPILIAAGIGLNVDNEKPTTCLNAVLQKMTSVAYQLQREDILAAFFNKFENLFDIFINEGFRPLEELYYKTWLHSGQRVIIQEKNEDQLAENEVTIQGLTSSGYLLAIGEDGQMCKLHPDGNSFDFFKGLVRRKLA</sequence>
<dbReference type="Proteomes" id="UP000325577">
    <property type="component" value="Linkage Group LG15"/>
</dbReference>
<dbReference type="PANTHER" id="PTHR12835">
    <property type="entry name" value="BIOTIN PROTEIN LIGASE"/>
    <property type="match status" value="1"/>
</dbReference>
<dbReference type="EMBL" id="CM018038">
    <property type="protein sequence ID" value="KAA8538538.1"/>
    <property type="molecule type" value="Genomic_DNA"/>
</dbReference>
<dbReference type="Pfam" id="PF02237">
    <property type="entry name" value="BPL_C"/>
    <property type="match status" value="1"/>
</dbReference>
<dbReference type="Gene3D" id="3.30.930.10">
    <property type="entry name" value="Bira Bifunctional Protein, Domain 2"/>
    <property type="match status" value="2"/>
</dbReference>
<keyword evidence="4" id="KW-1185">Reference proteome</keyword>
<proteinExistence type="predicted"/>
<feature type="domain" description="BPL/LPL catalytic" evidence="2">
    <location>
        <begin position="127"/>
        <end position="203"/>
    </location>
</feature>
<dbReference type="SUPFAM" id="SSF55681">
    <property type="entry name" value="Class II aaRS and biotin synthetases"/>
    <property type="match status" value="1"/>
</dbReference>
<evidence type="ECO:0000313" key="3">
    <source>
        <dbReference type="EMBL" id="KAA8538538.1"/>
    </source>
</evidence>
<dbReference type="GO" id="GO:0004077">
    <property type="term" value="F:biotin--[biotin carboxyl-carrier protein] ligase activity"/>
    <property type="evidence" value="ECO:0007669"/>
    <property type="project" value="TreeGrafter"/>
</dbReference>
<dbReference type="Pfam" id="PF03099">
    <property type="entry name" value="BPL_LplA_LipB"/>
    <property type="match status" value="1"/>
</dbReference>
<accession>A0A5J5B792</accession>
<dbReference type="OrthoDB" id="10250105at2759"/>